<evidence type="ECO:0000256" key="6">
    <source>
        <dbReference type="SAM" id="MobiDB-lite"/>
    </source>
</evidence>
<evidence type="ECO:0000256" key="5">
    <source>
        <dbReference type="ARBA" id="ARBA00023027"/>
    </source>
</evidence>
<dbReference type="Pfam" id="PF01513">
    <property type="entry name" value="NAD_kinase"/>
    <property type="match status" value="1"/>
</dbReference>
<evidence type="ECO:0008006" key="9">
    <source>
        <dbReference type="Google" id="ProtNLM"/>
    </source>
</evidence>
<dbReference type="HAMAP" id="MF_00361">
    <property type="entry name" value="NAD_kinase"/>
    <property type="match status" value="1"/>
</dbReference>
<gene>
    <name evidence="7" type="ORF">INT47_012905</name>
</gene>
<dbReference type="PANTHER" id="PTHR20275">
    <property type="entry name" value="NAD KINASE"/>
    <property type="match status" value="1"/>
</dbReference>
<keyword evidence="4" id="KW-0521">NADP</keyword>
<keyword evidence="5" id="KW-0520">NAD</keyword>
<dbReference type="Pfam" id="PF20143">
    <property type="entry name" value="NAD_kinase_C"/>
    <property type="match status" value="1"/>
</dbReference>
<dbReference type="SUPFAM" id="SSF111331">
    <property type="entry name" value="NAD kinase/diacylglycerol kinase-like"/>
    <property type="match status" value="1"/>
</dbReference>
<dbReference type="InterPro" id="IPR016064">
    <property type="entry name" value="NAD/diacylglycerol_kinase_sf"/>
</dbReference>
<evidence type="ECO:0000313" key="7">
    <source>
        <dbReference type="EMBL" id="KAG2196401.1"/>
    </source>
</evidence>
<evidence type="ECO:0000256" key="3">
    <source>
        <dbReference type="ARBA" id="ARBA00022777"/>
    </source>
</evidence>
<protein>
    <recommendedName>
        <fullName evidence="9">NAD(+) kinase</fullName>
    </recommendedName>
</protein>
<dbReference type="OrthoDB" id="24581at2759"/>
<comment type="similarity">
    <text evidence="1">Belongs to the NAD kinase family.</text>
</comment>
<reference evidence="7" key="1">
    <citation type="submission" date="2020-12" db="EMBL/GenBank/DDBJ databases">
        <title>Metabolic potential, ecology and presence of endohyphal bacteria is reflected in genomic diversity of Mucoromycotina.</title>
        <authorList>
            <person name="Muszewska A."/>
            <person name="Okrasinska A."/>
            <person name="Steczkiewicz K."/>
            <person name="Drgas O."/>
            <person name="Orlowska M."/>
            <person name="Perlinska-Lenart U."/>
            <person name="Aleksandrzak-Piekarczyk T."/>
            <person name="Szatraj K."/>
            <person name="Zielenkiewicz U."/>
            <person name="Pilsyk S."/>
            <person name="Malc E."/>
            <person name="Mieczkowski P."/>
            <person name="Kruszewska J.S."/>
            <person name="Biernat P."/>
            <person name="Pawlowska J."/>
        </authorList>
    </citation>
    <scope>NUCLEOTIDE SEQUENCE</scope>
    <source>
        <strain evidence="7">WA0000017839</strain>
    </source>
</reference>
<feature type="compositionally biased region" description="Basic and acidic residues" evidence="6">
    <location>
        <begin position="10"/>
        <end position="20"/>
    </location>
</feature>
<dbReference type="PANTHER" id="PTHR20275:SF0">
    <property type="entry name" value="NAD KINASE"/>
    <property type="match status" value="1"/>
</dbReference>
<dbReference type="Gene3D" id="2.60.200.30">
    <property type="entry name" value="Probable inorganic polyphosphate/atp-NAD kinase, domain 2"/>
    <property type="match status" value="1"/>
</dbReference>
<evidence type="ECO:0000313" key="8">
    <source>
        <dbReference type="Proteomes" id="UP000603453"/>
    </source>
</evidence>
<feature type="region of interest" description="Disordered" evidence="6">
    <location>
        <begin position="1"/>
        <end position="36"/>
    </location>
</feature>
<keyword evidence="3" id="KW-0418">Kinase</keyword>
<proteinExistence type="inferred from homology"/>
<dbReference type="InterPro" id="IPR002504">
    <property type="entry name" value="NADK"/>
</dbReference>
<dbReference type="Proteomes" id="UP000603453">
    <property type="component" value="Unassembled WGS sequence"/>
</dbReference>
<dbReference type="Gene3D" id="3.40.50.10330">
    <property type="entry name" value="Probable inorganic polyphosphate/atp-NAD kinase, domain 1"/>
    <property type="match status" value="1"/>
</dbReference>
<sequence>MRPDSNSGGTKREPSPAEARRPKKKPVASHQQHSTWDPDKNSILILTKARDNKLVTFTQHLVEWLIFTPRFGKKNPFVVYVDAHLKESSLFDLPSLVQKDPVWQTQLRFWTPKLCYKKPELFHLIITLGGDGTILFTSTLFQSHVPPIIPFHLGSLGFLAPFLFTSYREELTDLFEGRLQNIACRMRLSCTVYKYNHDSRYTSNKEAHPKSWELMETAWMRKTFHQTLKMKDVLHDEKMTNYSTTPMQTFHVLNEVIVDRGPSSNMSMLELFGNERHLTTVQADGLCIATATGSTAYSLSAGGTLTHPDMQCTLVTPVCPHTLSFRPMHLPSSIKIRIFVPFGSRHSAYCRFDGRNGVELQQGDHITIMMSPYHVRTYASSDTSNDWFSSVQSSLLWNNRQRQKSFGLSDENDLALESDKMNACVEPADSSKNYYQLNPWTEDELKRDPIGHEKASKM</sequence>
<evidence type="ECO:0000256" key="1">
    <source>
        <dbReference type="ARBA" id="ARBA00010995"/>
    </source>
</evidence>
<name>A0A8H7URZ4_9FUNG</name>
<evidence type="ECO:0000256" key="4">
    <source>
        <dbReference type="ARBA" id="ARBA00022857"/>
    </source>
</evidence>
<dbReference type="EMBL" id="JAEPRD010000147">
    <property type="protein sequence ID" value="KAG2196401.1"/>
    <property type="molecule type" value="Genomic_DNA"/>
</dbReference>
<dbReference type="InterPro" id="IPR017438">
    <property type="entry name" value="ATP-NAD_kinase_N"/>
</dbReference>
<dbReference type="AlphaFoldDB" id="A0A8H7URZ4"/>
<dbReference type="GO" id="GO:0019674">
    <property type="term" value="P:NAD+ metabolic process"/>
    <property type="evidence" value="ECO:0007669"/>
    <property type="project" value="InterPro"/>
</dbReference>
<keyword evidence="8" id="KW-1185">Reference proteome</keyword>
<keyword evidence="2" id="KW-0808">Transferase</keyword>
<organism evidence="7 8">
    <name type="scientific">Mucor saturninus</name>
    <dbReference type="NCBI Taxonomy" id="64648"/>
    <lineage>
        <taxon>Eukaryota</taxon>
        <taxon>Fungi</taxon>
        <taxon>Fungi incertae sedis</taxon>
        <taxon>Mucoromycota</taxon>
        <taxon>Mucoromycotina</taxon>
        <taxon>Mucoromycetes</taxon>
        <taxon>Mucorales</taxon>
        <taxon>Mucorineae</taxon>
        <taxon>Mucoraceae</taxon>
        <taxon>Mucor</taxon>
    </lineage>
</organism>
<accession>A0A8H7URZ4</accession>
<dbReference type="InterPro" id="IPR017437">
    <property type="entry name" value="ATP-NAD_kinase_PpnK-typ_C"/>
</dbReference>
<evidence type="ECO:0000256" key="2">
    <source>
        <dbReference type="ARBA" id="ARBA00022679"/>
    </source>
</evidence>
<dbReference type="GO" id="GO:0003951">
    <property type="term" value="F:NAD+ kinase activity"/>
    <property type="evidence" value="ECO:0007669"/>
    <property type="project" value="InterPro"/>
</dbReference>
<dbReference type="GO" id="GO:0006741">
    <property type="term" value="P:NADP+ biosynthetic process"/>
    <property type="evidence" value="ECO:0007669"/>
    <property type="project" value="InterPro"/>
</dbReference>
<comment type="caution">
    <text evidence="7">The sequence shown here is derived from an EMBL/GenBank/DDBJ whole genome shotgun (WGS) entry which is preliminary data.</text>
</comment>